<gene>
    <name evidence="3" type="ORF">FYJ75_02030</name>
</gene>
<feature type="domain" description="Glycosyltransferase 2-like" evidence="1">
    <location>
        <begin position="377"/>
        <end position="531"/>
    </location>
</feature>
<dbReference type="Pfam" id="PF13712">
    <property type="entry name" value="Glyco_tranf_2_5"/>
    <property type="match status" value="1"/>
</dbReference>
<evidence type="ECO:0000313" key="4">
    <source>
        <dbReference type="Proteomes" id="UP000474024"/>
    </source>
</evidence>
<name>A0A6L5YNX0_9FIRM</name>
<accession>A0A6L5YNX0</accession>
<dbReference type="GO" id="GO:0016758">
    <property type="term" value="F:hexosyltransferase activity"/>
    <property type="evidence" value="ECO:0007669"/>
    <property type="project" value="UniProtKB-ARBA"/>
</dbReference>
<evidence type="ECO:0000259" key="2">
    <source>
        <dbReference type="Pfam" id="PF13712"/>
    </source>
</evidence>
<evidence type="ECO:0000259" key="1">
    <source>
        <dbReference type="Pfam" id="PF00535"/>
    </source>
</evidence>
<keyword evidence="4" id="KW-1185">Reference proteome</keyword>
<proteinExistence type="predicted"/>
<dbReference type="InterPro" id="IPR059123">
    <property type="entry name" value="StrF_dom"/>
</dbReference>
<dbReference type="Gene3D" id="3.90.550.10">
    <property type="entry name" value="Spore Coat Polysaccharide Biosynthesis Protein SpsA, Chain A"/>
    <property type="match status" value="2"/>
</dbReference>
<reference evidence="3 4" key="1">
    <citation type="submission" date="2019-08" db="EMBL/GenBank/DDBJ databases">
        <title>In-depth cultivation of the pig gut microbiome towards novel bacterial diversity and tailored functional studies.</title>
        <authorList>
            <person name="Wylensek D."/>
            <person name="Hitch T.C.A."/>
            <person name="Clavel T."/>
        </authorList>
    </citation>
    <scope>NUCLEOTIDE SEQUENCE [LARGE SCALE GENOMIC DNA]</scope>
    <source>
        <strain evidence="3 4">MUC/MUC-530-WT-4D</strain>
    </source>
</reference>
<feature type="domain" description="Streptomycin biosynthesis protein StrF" evidence="2">
    <location>
        <begin position="7"/>
        <end position="216"/>
    </location>
</feature>
<evidence type="ECO:0000313" key="3">
    <source>
        <dbReference type="EMBL" id="MST73812.1"/>
    </source>
</evidence>
<dbReference type="PANTHER" id="PTHR22916:SF3">
    <property type="entry name" value="UDP-GLCNAC:BETAGAL BETA-1,3-N-ACETYLGLUCOSAMINYLTRANSFERASE-LIKE PROTEIN 1"/>
    <property type="match status" value="1"/>
</dbReference>
<sequence length="699" mass="82220">MEKKEIAFIICSNNEQYYQECVKYIEDLIVPDGYSTDIVCVKEANSMAEGYNAAMQSSDAKYKVYLHQDTFILNSHFIEDIIHIFESDNLIGMIGAIGCKKLPEDANAYLKWDTGYVEAFDGQTTLNNKLEQNPEKLYTEVEAIDGLIMATQYDVMWREDVFDGWDFYDVSQSLEMKKSGYKVVVPYQEKAWCYHDCGTSKLSEYDYYREKAIEEYQDCFNAKINKEEVYTAQKQRKEIENIQKGFVQLIEAEAYDQIEEIALEAGRICGLDEQTRAIIAITEIHKLEQESIENVQTEWLECGSWTKMYEYYTWVRWVMLRIANEKSDDRICKLQQMLMQRRVSKDAIRKISTVIGKNSELINDTLCSHEINEPLVSVVIQVYNGEDVIQKTIDSILNQSYKNIEILISDDASTDKSREIIELYEKKDDRVKALYFTRNHNLCYGGNACVQRANGKYIAIAGHDDVWKKDKLKKQIMFLEEHPTYGACFTWVDIINENDEVNNSEWLGLYHRFISSNRDENSWLRTLFFQGNFFCAPSACVRKSVVDKVGFYRYGLVQLQDYYLWMKVLLEAPVYILQEKLTLYRRFSANGKNLSEINPSTQRRDQHETQWICEDIIKRMTPTKFKKVFKDEMKNPNAVSEKEIICEKAFLLWKRGNCFAEKWFIELLEDEEYREILDKQYGFGLQDFYKLNTEPRYFD</sequence>
<protein>
    <submittedName>
        <fullName evidence="3">Glycosyltransferase</fullName>
    </submittedName>
</protein>
<dbReference type="RefSeq" id="WP_154428327.1">
    <property type="nucleotide sequence ID" value="NZ_VUNI01000002.1"/>
</dbReference>
<dbReference type="PANTHER" id="PTHR22916">
    <property type="entry name" value="GLYCOSYLTRANSFERASE"/>
    <property type="match status" value="1"/>
</dbReference>
<comment type="caution">
    <text evidence="3">The sequence shown here is derived from an EMBL/GenBank/DDBJ whole genome shotgun (WGS) entry which is preliminary data.</text>
</comment>
<dbReference type="InterPro" id="IPR001173">
    <property type="entry name" value="Glyco_trans_2-like"/>
</dbReference>
<organism evidence="3 4">
    <name type="scientific">Roseburia porci</name>
    <dbReference type="NCBI Taxonomy" id="2605790"/>
    <lineage>
        <taxon>Bacteria</taxon>
        <taxon>Bacillati</taxon>
        <taxon>Bacillota</taxon>
        <taxon>Clostridia</taxon>
        <taxon>Lachnospirales</taxon>
        <taxon>Lachnospiraceae</taxon>
        <taxon>Roseburia</taxon>
    </lineage>
</organism>
<dbReference type="InterPro" id="IPR029044">
    <property type="entry name" value="Nucleotide-diphossugar_trans"/>
</dbReference>
<dbReference type="AlphaFoldDB" id="A0A6L5YNX0"/>
<keyword evidence="3" id="KW-0808">Transferase</keyword>
<dbReference type="EMBL" id="VUNI01000002">
    <property type="protein sequence ID" value="MST73812.1"/>
    <property type="molecule type" value="Genomic_DNA"/>
</dbReference>
<dbReference type="Proteomes" id="UP000474024">
    <property type="component" value="Unassembled WGS sequence"/>
</dbReference>
<dbReference type="SUPFAM" id="SSF53448">
    <property type="entry name" value="Nucleotide-diphospho-sugar transferases"/>
    <property type="match status" value="2"/>
</dbReference>
<dbReference type="Pfam" id="PF00535">
    <property type="entry name" value="Glycos_transf_2"/>
    <property type="match status" value="1"/>
</dbReference>